<feature type="region of interest" description="Disordered" evidence="1">
    <location>
        <begin position="62"/>
        <end position="91"/>
    </location>
</feature>
<dbReference type="EMBL" id="CAKOFQ010006820">
    <property type="protein sequence ID" value="CAH1974209.1"/>
    <property type="molecule type" value="Genomic_DNA"/>
</dbReference>
<dbReference type="Proteomes" id="UP001152888">
    <property type="component" value="Unassembled WGS sequence"/>
</dbReference>
<comment type="caution">
    <text evidence="3">The sequence shown here is derived from an EMBL/GenBank/DDBJ whole genome shotgun (WGS) entry which is preliminary data.</text>
</comment>
<proteinExistence type="predicted"/>
<dbReference type="AlphaFoldDB" id="A0A9P0PCE4"/>
<evidence type="ECO:0000256" key="2">
    <source>
        <dbReference type="SAM" id="SignalP"/>
    </source>
</evidence>
<keyword evidence="2" id="KW-0732">Signal</keyword>
<feature type="chain" id="PRO_5040513837" evidence="2">
    <location>
        <begin position="16"/>
        <end position="157"/>
    </location>
</feature>
<evidence type="ECO:0000313" key="3">
    <source>
        <dbReference type="EMBL" id="CAH1974209.1"/>
    </source>
</evidence>
<feature type="signal peptide" evidence="2">
    <location>
        <begin position="1"/>
        <end position="15"/>
    </location>
</feature>
<keyword evidence="4" id="KW-1185">Reference proteome</keyword>
<organism evidence="3 4">
    <name type="scientific">Acanthoscelides obtectus</name>
    <name type="common">Bean weevil</name>
    <name type="synonym">Bruchus obtectus</name>
    <dbReference type="NCBI Taxonomy" id="200917"/>
    <lineage>
        <taxon>Eukaryota</taxon>
        <taxon>Metazoa</taxon>
        <taxon>Ecdysozoa</taxon>
        <taxon>Arthropoda</taxon>
        <taxon>Hexapoda</taxon>
        <taxon>Insecta</taxon>
        <taxon>Pterygota</taxon>
        <taxon>Neoptera</taxon>
        <taxon>Endopterygota</taxon>
        <taxon>Coleoptera</taxon>
        <taxon>Polyphaga</taxon>
        <taxon>Cucujiformia</taxon>
        <taxon>Chrysomeloidea</taxon>
        <taxon>Chrysomelidae</taxon>
        <taxon>Bruchinae</taxon>
        <taxon>Bruchini</taxon>
        <taxon>Acanthoscelides</taxon>
    </lineage>
</organism>
<accession>A0A9P0PCE4</accession>
<feature type="compositionally biased region" description="Low complexity" evidence="1">
    <location>
        <begin position="79"/>
        <end position="91"/>
    </location>
</feature>
<sequence>MWWLILLIALQPISGAAISQLEHLQRPLWEEDIAEELLQQENDINENPDMLFRHRFHHIDQLKSKDRKSETEEEQENLDSAAYPAADPTTDDISSSAAANILRRVAGKRALAMFARWGSVNSIGKNRPPIRSHLFDEGDAAQVAARGRMLGQPLRWG</sequence>
<protein>
    <submittedName>
        <fullName evidence="3">Uncharacterized protein</fullName>
    </submittedName>
</protein>
<evidence type="ECO:0000313" key="4">
    <source>
        <dbReference type="Proteomes" id="UP001152888"/>
    </source>
</evidence>
<reference evidence="3" key="1">
    <citation type="submission" date="2022-03" db="EMBL/GenBank/DDBJ databases">
        <authorList>
            <person name="Sayadi A."/>
        </authorList>
    </citation>
    <scope>NUCLEOTIDE SEQUENCE</scope>
</reference>
<dbReference type="OrthoDB" id="6671957at2759"/>
<evidence type="ECO:0000256" key="1">
    <source>
        <dbReference type="SAM" id="MobiDB-lite"/>
    </source>
</evidence>
<gene>
    <name evidence="3" type="ORF">ACAOBT_LOCUS10958</name>
</gene>
<name>A0A9P0PCE4_ACAOB</name>